<reference evidence="2 3" key="1">
    <citation type="journal article" date="2012" name="J. Bacteriol.">
        <title>Genome sequence of the cycloprodigiosin-producing bacterial strain Pseudoalteromonas rubra ATCC 29570(T).</title>
        <authorList>
            <person name="Xie B.B."/>
            <person name="Shu Y.L."/>
            <person name="Qin Q.L."/>
            <person name="Rong J.C."/>
            <person name="Zhang X.Y."/>
            <person name="Chen X.L."/>
            <person name="Zhou B.C."/>
            <person name="Zhang Y.Z."/>
        </authorList>
    </citation>
    <scope>NUCLEOTIDE SEQUENCE [LARGE SCALE GENOMIC DNA]</scope>
    <source>
        <strain evidence="2 3">DSM 6842</strain>
    </source>
</reference>
<name>A0A8T0C6E5_9GAMM</name>
<protein>
    <recommendedName>
        <fullName evidence="1">DUF7661 domain-containing protein</fullName>
    </recommendedName>
</protein>
<organism evidence="2 3">
    <name type="scientific">Pseudoalteromonas rubra</name>
    <dbReference type="NCBI Taxonomy" id="43658"/>
    <lineage>
        <taxon>Bacteria</taxon>
        <taxon>Pseudomonadati</taxon>
        <taxon>Pseudomonadota</taxon>
        <taxon>Gammaproteobacteria</taxon>
        <taxon>Alteromonadales</taxon>
        <taxon>Pseudoalteromonadaceae</taxon>
        <taxon>Pseudoalteromonas</taxon>
    </lineage>
</organism>
<dbReference type="InterPro" id="IPR056078">
    <property type="entry name" value="DUF7661"/>
</dbReference>
<dbReference type="Pfam" id="PF24697">
    <property type="entry name" value="DUF7661"/>
    <property type="match status" value="1"/>
</dbReference>
<proteinExistence type="predicted"/>
<dbReference type="EMBL" id="AHCD03000035">
    <property type="protein sequence ID" value="KAF7785968.1"/>
    <property type="molecule type" value="Genomic_DNA"/>
</dbReference>
<comment type="caution">
    <text evidence="2">The sequence shown here is derived from an EMBL/GenBank/DDBJ whole genome shotgun (WGS) entry which is preliminary data.</text>
</comment>
<evidence type="ECO:0000313" key="3">
    <source>
        <dbReference type="Proteomes" id="UP000016480"/>
    </source>
</evidence>
<dbReference type="GeneID" id="79942124"/>
<sequence>MTFRFNVFGKRMSVSRVEAQWQLFNDSDTGMRVRVYDTNFT</sequence>
<gene>
    <name evidence="2" type="ORF">PRUB_a0393</name>
</gene>
<evidence type="ECO:0000313" key="2">
    <source>
        <dbReference type="EMBL" id="KAF7785968.1"/>
    </source>
</evidence>
<feature type="domain" description="DUF7661" evidence="1">
    <location>
        <begin position="3"/>
        <end position="38"/>
    </location>
</feature>
<evidence type="ECO:0000259" key="1">
    <source>
        <dbReference type="Pfam" id="PF24697"/>
    </source>
</evidence>
<dbReference type="AlphaFoldDB" id="A0A8T0C6E5"/>
<accession>A0A8T0C6E5</accession>
<dbReference type="RefSeq" id="WP_010384564.1">
    <property type="nucleotide sequence ID" value="NZ_AHCD03000035.1"/>
</dbReference>
<dbReference type="Proteomes" id="UP000016480">
    <property type="component" value="Unassembled WGS sequence"/>
</dbReference>